<feature type="chain" id="PRO_5034814095" description="DDE-1 domain-containing protein" evidence="1">
    <location>
        <begin position="18"/>
        <end position="86"/>
    </location>
</feature>
<dbReference type="InterPro" id="IPR004875">
    <property type="entry name" value="DDE_SF_endonuclease_dom"/>
</dbReference>
<keyword evidence="1" id="KW-0732">Signal</keyword>
<reference evidence="3" key="2">
    <citation type="submission" date="2025-09" db="UniProtKB">
        <authorList>
            <consortium name="Ensembl"/>
        </authorList>
    </citation>
    <scope>IDENTIFICATION</scope>
</reference>
<dbReference type="AlphaFoldDB" id="A0A8C5LYN1"/>
<dbReference type="OrthoDB" id="9790050at2759"/>
<reference evidence="3" key="1">
    <citation type="submission" date="2025-08" db="UniProtKB">
        <authorList>
            <consortium name="Ensembl"/>
        </authorList>
    </citation>
    <scope>IDENTIFICATION</scope>
</reference>
<dbReference type="GO" id="GO:0005634">
    <property type="term" value="C:nucleus"/>
    <property type="evidence" value="ECO:0007669"/>
    <property type="project" value="TreeGrafter"/>
</dbReference>
<evidence type="ECO:0000259" key="2">
    <source>
        <dbReference type="Pfam" id="PF03184"/>
    </source>
</evidence>
<feature type="domain" description="DDE-1" evidence="2">
    <location>
        <begin position="5"/>
        <end position="78"/>
    </location>
</feature>
<dbReference type="PANTHER" id="PTHR19303">
    <property type="entry name" value="TRANSPOSON"/>
    <property type="match status" value="1"/>
</dbReference>
<protein>
    <recommendedName>
        <fullName evidence="2">DDE-1 domain-containing protein</fullName>
    </recommendedName>
</protein>
<dbReference type="PANTHER" id="PTHR19303:SF26">
    <property type="entry name" value="TIGGER TRANSPOSABLE ELEMENT-DERIVED PROTEIN 1"/>
    <property type="match status" value="1"/>
</dbReference>
<evidence type="ECO:0000256" key="1">
    <source>
        <dbReference type="SAM" id="SignalP"/>
    </source>
</evidence>
<evidence type="ECO:0000313" key="3">
    <source>
        <dbReference type="Ensembl" id="ENSLLEP00000004153.1"/>
    </source>
</evidence>
<accession>A0A8C5LYN1</accession>
<feature type="signal peptide" evidence="1">
    <location>
        <begin position="1"/>
        <end position="17"/>
    </location>
</feature>
<proteinExistence type="predicted"/>
<organism evidence="3 4">
    <name type="scientific">Leptobrachium leishanense</name>
    <name type="common">Leishan spiny toad</name>
    <dbReference type="NCBI Taxonomy" id="445787"/>
    <lineage>
        <taxon>Eukaryota</taxon>
        <taxon>Metazoa</taxon>
        <taxon>Chordata</taxon>
        <taxon>Craniata</taxon>
        <taxon>Vertebrata</taxon>
        <taxon>Euteleostomi</taxon>
        <taxon>Amphibia</taxon>
        <taxon>Batrachia</taxon>
        <taxon>Anura</taxon>
        <taxon>Pelobatoidea</taxon>
        <taxon>Megophryidae</taxon>
        <taxon>Leptobrachium</taxon>
    </lineage>
</organism>
<keyword evidence="4" id="KW-1185">Reference proteome</keyword>
<dbReference type="InterPro" id="IPR050863">
    <property type="entry name" value="CenT-Element_Derived"/>
</dbReference>
<dbReference type="Proteomes" id="UP000694569">
    <property type="component" value="Unplaced"/>
</dbReference>
<name>A0A8C5LYN1_9ANUR</name>
<evidence type="ECO:0000313" key="4">
    <source>
        <dbReference type="Proteomes" id="UP000694569"/>
    </source>
</evidence>
<dbReference type="Pfam" id="PF03184">
    <property type="entry name" value="DDE_1"/>
    <property type="match status" value="1"/>
</dbReference>
<dbReference type="Ensembl" id="ENSLLET00000004346.1">
    <property type="protein sequence ID" value="ENSLLEP00000004153.1"/>
    <property type="gene ID" value="ENSLLEG00000002684.1"/>
</dbReference>
<sequence>MLLLHVKVVFLPPNTTAVVQPMDQGAISNFKAYYLRDTFAQAIAAIDGDAVTLCDFWKSENILQCIRNIGSAWEEVTVFCLQVNIS</sequence>
<dbReference type="GO" id="GO:0003677">
    <property type="term" value="F:DNA binding"/>
    <property type="evidence" value="ECO:0007669"/>
    <property type="project" value="TreeGrafter"/>
</dbReference>
<dbReference type="GeneTree" id="ENSGT00990000207653"/>